<dbReference type="Proteomes" id="UP000188388">
    <property type="component" value="Unassembled WGS sequence"/>
</dbReference>
<proteinExistence type="predicted"/>
<gene>
    <name evidence="1" type="ORF">BQ8794_270018</name>
</gene>
<accession>A0A1R3VBN5</accession>
<dbReference type="EMBL" id="FTPD01000020">
    <property type="protein sequence ID" value="SIT56191.1"/>
    <property type="molecule type" value="Genomic_DNA"/>
</dbReference>
<protein>
    <submittedName>
        <fullName evidence="1">Uncharacterized protein</fullName>
    </submittedName>
</protein>
<evidence type="ECO:0000313" key="1">
    <source>
        <dbReference type="EMBL" id="SIT56191.1"/>
    </source>
</evidence>
<reference evidence="2" key="1">
    <citation type="submission" date="2017-01" db="EMBL/GenBank/DDBJ databases">
        <authorList>
            <person name="Brunel B."/>
        </authorList>
    </citation>
    <scope>NUCLEOTIDE SEQUENCE [LARGE SCALE GENOMIC DNA]</scope>
</reference>
<name>A0A1R3VBN5_9HYPH</name>
<dbReference type="AlphaFoldDB" id="A0A1R3VBN5"/>
<keyword evidence="2" id="KW-1185">Reference proteome</keyword>
<evidence type="ECO:0000313" key="2">
    <source>
        <dbReference type="Proteomes" id="UP000188388"/>
    </source>
</evidence>
<organism evidence="1 2">
    <name type="scientific">Mesorhizobium prunaredense</name>
    <dbReference type="NCBI Taxonomy" id="1631249"/>
    <lineage>
        <taxon>Bacteria</taxon>
        <taxon>Pseudomonadati</taxon>
        <taxon>Pseudomonadota</taxon>
        <taxon>Alphaproteobacteria</taxon>
        <taxon>Hyphomicrobiales</taxon>
        <taxon>Phyllobacteriaceae</taxon>
        <taxon>Mesorhizobium</taxon>
    </lineage>
</organism>
<sequence>MALASIFRDFQHRSDPEVELAWLPYCSHPQLPESLMAVAIGEQFLRLRLLESHPALVS</sequence>